<keyword evidence="4" id="KW-1185">Reference proteome</keyword>
<evidence type="ECO:0000256" key="1">
    <source>
        <dbReference type="ARBA" id="ARBA00007689"/>
    </source>
</evidence>
<gene>
    <name evidence="3" type="ORF">DFR70_104585</name>
</gene>
<reference evidence="3 4" key="1">
    <citation type="submission" date="2018-05" db="EMBL/GenBank/DDBJ databases">
        <title>Genomic Encyclopedia of Type Strains, Phase IV (KMG-IV): sequencing the most valuable type-strain genomes for metagenomic binning, comparative biology and taxonomic classification.</title>
        <authorList>
            <person name="Goeker M."/>
        </authorList>
    </citation>
    <scope>NUCLEOTIDE SEQUENCE [LARGE SCALE GENOMIC DNA]</scope>
    <source>
        <strain evidence="3 4">DSM 44704</strain>
    </source>
</reference>
<protein>
    <recommendedName>
        <fullName evidence="2">YCII-related domain-containing protein</fullName>
    </recommendedName>
</protein>
<evidence type="ECO:0000313" key="3">
    <source>
        <dbReference type="EMBL" id="PXX65520.1"/>
    </source>
</evidence>
<dbReference type="Proteomes" id="UP000247569">
    <property type="component" value="Unassembled WGS sequence"/>
</dbReference>
<dbReference type="InterPro" id="IPR011008">
    <property type="entry name" value="Dimeric_a/b-barrel"/>
</dbReference>
<accession>A0A318K3S3</accession>
<dbReference type="Pfam" id="PF03795">
    <property type="entry name" value="YCII"/>
    <property type="match status" value="1"/>
</dbReference>
<dbReference type="RefSeq" id="WP_040740013.1">
    <property type="nucleotide sequence ID" value="NZ_QJKF01000004.1"/>
</dbReference>
<proteinExistence type="inferred from homology"/>
<name>A0A318K3S3_9NOCA</name>
<evidence type="ECO:0000259" key="2">
    <source>
        <dbReference type="Pfam" id="PF03795"/>
    </source>
</evidence>
<dbReference type="EMBL" id="QJKF01000004">
    <property type="protein sequence ID" value="PXX65520.1"/>
    <property type="molecule type" value="Genomic_DNA"/>
</dbReference>
<dbReference type="InterPro" id="IPR005545">
    <property type="entry name" value="YCII"/>
</dbReference>
<dbReference type="Gene3D" id="3.30.70.1060">
    <property type="entry name" value="Dimeric alpha+beta barrel"/>
    <property type="match status" value="1"/>
</dbReference>
<dbReference type="SUPFAM" id="SSF54909">
    <property type="entry name" value="Dimeric alpha+beta barrel"/>
    <property type="match status" value="1"/>
</dbReference>
<organism evidence="3 4">
    <name type="scientific">Nocardia tenerifensis</name>
    <dbReference type="NCBI Taxonomy" id="228006"/>
    <lineage>
        <taxon>Bacteria</taxon>
        <taxon>Bacillati</taxon>
        <taxon>Actinomycetota</taxon>
        <taxon>Actinomycetes</taxon>
        <taxon>Mycobacteriales</taxon>
        <taxon>Nocardiaceae</taxon>
        <taxon>Nocardia</taxon>
    </lineage>
</organism>
<evidence type="ECO:0000313" key="4">
    <source>
        <dbReference type="Proteomes" id="UP000247569"/>
    </source>
</evidence>
<feature type="domain" description="YCII-related" evidence="2">
    <location>
        <begin position="26"/>
        <end position="113"/>
    </location>
</feature>
<dbReference type="AlphaFoldDB" id="A0A318K3S3"/>
<dbReference type="PANTHER" id="PTHR35174:SF3">
    <property type="entry name" value="BLL7171 PROTEIN"/>
    <property type="match status" value="1"/>
</dbReference>
<dbReference type="PANTHER" id="PTHR35174">
    <property type="entry name" value="BLL7171 PROTEIN-RELATED"/>
    <property type="match status" value="1"/>
</dbReference>
<comment type="similarity">
    <text evidence="1">Belongs to the YciI family.</text>
</comment>
<comment type="caution">
    <text evidence="3">The sequence shown here is derived from an EMBL/GenBank/DDBJ whole genome shotgun (WGS) entry which is preliminary data.</text>
</comment>
<sequence>MQFVLVIYHGSFPLPGTPQAESVTEEQRQSVYADFAALGRRENVKAGPPLGLPADATTVRVVDGSTVTADGPFRGVENAIGGYAVVEADDLAAAVEIAASIPQARMGGAVEVRPSEKYW</sequence>